<dbReference type="Pfam" id="PF22638">
    <property type="entry name" value="FlgK_D1"/>
    <property type="match status" value="1"/>
</dbReference>
<feature type="domain" description="Flagellar basal-body/hook protein C-terminal" evidence="7">
    <location>
        <begin position="438"/>
        <end position="476"/>
    </location>
</feature>
<dbReference type="AlphaFoldDB" id="A0A371X1E0"/>
<evidence type="ECO:0000256" key="4">
    <source>
        <dbReference type="ARBA" id="ARBA00016244"/>
    </source>
</evidence>
<dbReference type="SUPFAM" id="SSF64518">
    <property type="entry name" value="Phase 1 flagellin"/>
    <property type="match status" value="1"/>
</dbReference>
<keyword evidence="10" id="KW-1185">Reference proteome</keyword>
<feature type="domain" description="Flagellar hook-associated protein FlgK helical" evidence="8">
    <location>
        <begin position="87"/>
        <end position="308"/>
    </location>
</feature>
<evidence type="ECO:0000259" key="8">
    <source>
        <dbReference type="Pfam" id="PF22638"/>
    </source>
</evidence>
<evidence type="ECO:0000313" key="9">
    <source>
        <dbReference type="EMBL" id="RFC63007.1"/>
    </source>
</evidence>
<evidence type="ECO:0000256" key="3">
    <source>
        <dbReference type="ARBA" id="ARBA00009677"/>
    </source>
</evidence>
<dbReference type="GO" id="GO:0044780">
    <property type="term" value="P:bacterial-type flagellum assembly"/>
    <property type="evidence" value="ECO:0007669"/>
    <property type="project" value="InterPro"/>
</dbReference>
<protein>
    <recommendedName>
        <fullName evidence="4">Flagellar hook-associated protein 1</fullName>
    </recommendedName>
</protein>
<dbReference type="GO" id="GO:0009424">
    <property type="term" value="C:bacterial-type flagellum hook"/>
    <property type="evidence" value="ECO:0007669"/>
    <property type="project" value="InterPro"/>
</dbReference>
<evidence type="ECO:0000256" key="1">
    <source>
        <dbReference type="ARBA" id="ARBA00004365"/>
    </source>
</evidence>
<reference evidence="9 10" key="1">
    <citation type="submission" date="2018-08" db="EMBL/GenBank/DDBJ databases">
        <title>Fulvimarina sp. 85, whole genome shotgun sequence.</title>
        <authorList>
            <person name="Tuo L."/>
        </authorList>
    </citation>
    <scope>NUCLEOTIDE SEQUENCE [LARGE SCALE GENOMIC DNA]</scope>
    <source>
        <strain evidence="9 10">85</strain>
    </source>
</reference>
<keyword evidence="6" id="KW-0975">Bacterial flagellum</keyword>
<dbReference type="PANTHER" id="PTHR30033:SF1">
    <property type="entry name" value="FLAGELLAR HOOK-ASSOCIATED PROTEIN 1"/>
    <property type="match status" value="1"/>
</dbReference>
<comment type="subcellular location">
    <subcellularLocation>
        <location evidence="1">Bacterial flagellum</location>
    </subcellularLocation>
    <subcellularLocation>
        <location evidence="2">Secreted</location>
    </subcellularLocation>
</comment>
<dbReference type="InterPro" id="IPR002371">
    <property type="entry name" value="FlgK"/>
</dbReference>
<evidence type="ECO:0000256" key="5">
    <source>
        <dbReference type="ARBA" id="ARBA00022525"/>
    </source>
</evidence>
<evidence type="ECO:0000259" key="7">
    <source>
        <dbReference type="Pfam" id="PF06429"/>
    </source>
</evidence>
<keyword evidence="9" id="KW-0282">Flagellum</keyword>
<gene>
    <name evidence="9" type="primary">flgK</name>
    <name evidence="9" type="ORF">DYI37_13760</name>
</gene>
<dbReference type="NCBIfam" id="TIGR02492">
    <property type="entry name" value="flgK_ends"/>
    <property type="match status" value="1"/>
</dbReference>
<dbReference type="OrthoDB" id="7181295at2"/>
<dbReference type="InterPro" id="IPR010930">
    <property type="entry name" value="Flg_bb/hook_C_dom"/>
</dbReference>
<dbReference type="EMBL" id="QURL01000005">
    <property type="protein sequence ID" value="RFC63007.1"/>
    <property type="molecule type" value="Genomic_DNA"/>
</dbReference>
<keyword evidence="9" id="KW-0969">Cilium</keyword>
<accession>A0A371X1E0</accession>
<dbReference type="RefSeq" id="WP_116683825.1">
    <property type="nucleotide sequence ID" value="NZ_QURL01000005.1"/>
</dbReference>
<comment type="similarity">
    <text evidence="3">Belongs to the flagella basal body rod proteins family.</text>
</comment>
<name>A0A371X1E0_9HYPH</name>
<comment type="caution">
    <text evidence="9">The sequence shown here is derived from an EMBL/GenBank/DDBJ whole genome shotgun (WGS) entry which is preliminary data.</text>
</comment>
<dbReference type="Proteomes" id="UP000264310">
    <property type="component" value="Unassembled WGS sequence"/>
</dbReference>
<sequence>MSLLSAFNNARSSLAVTSQQSAVVSRNMANASDPTATRKFANQVYDRNGAVDILSVSQSSDPALYRSMINGQAAVGTNETVATALDRVRQIIGDVDAQTSPSASIAAMKNALTDLAASPENAHYQRAAVDAARDLALNLNNATDAIQTMRKDADTELANGAKRLNQLLGDLETLNAKVVSGTVGGKDVTDEMDQRDRIVAEISGYVGVNVRVRANNDLVLSTDSGIVMFENRARSVEFTPTQAFDPEKRAGGAKGAPGEFKIDGISIGGSSSMAVREGSLVAALKLRDDIGNEFQDRIDQIGTTLVEHTFAEQKTAADGTVTTVPGLFERTGPGTISISQRVDYRLPGGDAARIRDGGIADATYTYNTDGESGFSGRINELVARFDDNLTFANGEVGRLSDFSSGSMAWFEGVRGTARENASYQTTMVARAREVLSSTTGINIEEEMTHLLDLERSYQASSKLIQTVNSMFDSLLAIR</sequence>
<evidence type="ECO:0000256" key="2">
    <source>
        <dbReference type="ARBA" id="ARBA00004613"/>
    </source>
</evidence>
<keyword evidence="5" id="KW-0964">Secreted</keyword>
<dbReference type="GO" id="GO:0005198">
    <property type="term" value="F:structural molecule activity"/>
    <property type="evidence" value="ECO:0007669"/>
    <property type="project" value="InterPro"/>
</dbReference>
<proteinExistence type="inferred from homology"/>
<dbReference type="GO" id="GO:0005576">
    <property type="term" value="C:extracellular region"/>
    <property type="evidence" value="ECO:0007669"/>
    <property type="project" value="UniProtKB-SubCell"/>
</dbReference>
<organism evidence="9 10">
    <name type="scientific">Fulvimarina endophytica</name>
    <dbReference type="NCBI Taxonomy" id="2293836"/>
    <lineage>
        <taxon>Bacteria</taxon>
        <taxon>Pseudomonadati</taxon>
        <taxon>Pseudomonadota</taxon>
        <taxon>Alphaproteobacteria</taxon>
        <taxon>Hyphomicrobiales</taxon>
        <taxon>Aurantimonadaceae</taxon>
        <taxon>Fulvimarina</taxon>
    </lineage>
</organism>
<keyword evidence="9" id="KW-0966">Cell projection</keyword>
<evidence type="ECO:0000313" key="10">
    <source>
        <dbReference type="Proteomes" id="UP000264310"/>
    </source>
</evidence>
<dbReference type="PANTHER" id="PTHR30033">
    <property type="entry name" value="FLAGELLAR HOOK-ASSOCIATED PROTEIN 1"/>
    <property type="match status" value="1"/>
</dbReference>
<evidence type="ECO:0000256" key="6">
    <source>
        <dbReference type="ARBA" id="ARBA00023143"/>
    </source>
</evidence>
<dbReference type="Pfam" id="PF06429">
    <property type="entry name" value="Flg_bbr_C"/>
    <property type="match status" value="1"/>
</dbReference>
<dbReference type="InterPro" id="IPR053927">
    <property type="entry name" value="FlgK_helical"/>
</dbReference>